<evidence type="ECO:0000256" key="2">
    <source>
        <dbReference type="ARBA" id="ARBA00023015"/>
    </source>
</evidence>
<evidence type="ECO:0000259" key="5">
    <source>
        <dbReference type="PROSITE" id="PS50931"/>
    </source>
</evidence>
<keyword evidence="4" id="KW-0804">Transcription</keyword>
<dbReference type="PANTHER" id="PTHR30346">
    <property type="entry name" value="TRANSCRIPTIONAL DUAL REGULATOR HCAR-RELATED"/>
    <property type="match status" value="1"/>
</dbReference>
<keyword evidence="2" id="KW-0805">Transcription regulation</keyword>
<dbReference type="Pfam" id="PF00126">
    <property type="entry name" value="HTH_1"/>
    <property type="match status" value="1"/>
</dbReference>
<dbReference type="PRINTS" id="PR00039">
    <property type="entry name" value="HTHLYSR"/>
</dbReference>
<dbReference type="EMBL" id="AWTT01000027">
    <property type="protein sequence ID" value="KIS03218.1"/>
    <property type="molecule type" value="Genomic_DNA"/>
</dbReference>
<keyword evidence="7" id="KW-1185">Reference proteome</keyword>
<name>A0A0D0Y4L3_9LACO</name>
<dbReference type="PANTHER" id="PTHR30346:SF0">
    <property type="entry name" value="HCA OPERON TRANSCRIPTIONAL ACTIVATOR HCAR"/>
    <property type="match status" value="1"/>
</dbReference>
<evidence type="ECO:0000256" key="3">
    <source>
        <dbReference type="ARBA" id="ARBA00023125"/>
    </source>
</evidence>
<dbReference type="RefSeq" id="WP_044010935.1">
    <property type="nucleotide sequence ID" value="NZ_AWTT01000027.1"/>
</dbReference>
<dbReference type="Proteomes" id="UP000032279">
    <property type="component" value="Unassembled WGS sequence"/>
</dbReference>
<dbReference type="GO" id="GO:0003677">
    <property type="term" value="F:DNA binding"/>
    <property type="evidence" value="ECO:0007669"/>
    <property type="project" value="UniProtKB-KW"/>
</dbReference>
<evidence type="ECO:0000313" key="7">
    <source>
        <dbReference type="Proteomes" id="UP000032279"/>
    </source>
</evidence>
<dbReference type="InterPro" id="IPR036388">
    <property type="entry name" value="WH-like_DNA-bd_sf"/>
</dbReference>
<sequence>MVDNYLLEYLVAFAHTGTIGAVAEQLNVTQPTISRGLQKLELLLKVKLFERQPQKITLTESGIYAAQTAERLLKQHFDFADAVQNFDRKHNQLKVGATVMGPLVLIKHFSKSLSATQLTIDQQLLTDNNWQDELLQHKYSLIFTTTEIQTDQIESYYVGTEKLAIKITDFNALYQHDSVRFDELNGHEFIVSGNIGVWKTIIEHNAPRAHFLYQSYQTSLVELTRYSNFPIFKTNINTFIDKMRETKDQKRKLIPISDPQAHLAIYAAYLKGDRQSNNSLIKQTAKLFDQLT</sequence>
<dbReference type="STRING" id="1335616.WDC_1202"/>
<evidence type="ECO:0000313" key="6">
    <source>
        <dbReference type="EMBL" id="KIS03218.1"/>
    </source>
</evidence>
<dbReference type="GO" id="GO:0003700">
    <property type="term" value="F:DNA-binding transcription factor activity"/>
    <property type="evidence" value="ECO:0007669"/>
    <property type="project" value="InterPro"/>
</dbReference>
<dbReference type="InterPro" id="IPR000847">
    <property type="entry name" value="LysR_HTH_N"/>
</dbReference>
<reference evidence="6 7" key="1">
    <citation type="submission" date="2013-08" db="EMBL/GenBank/DDBJ databases">
        <title>Lactobacillus wasatchii sp. WDC04, a late gas producing bacteria isolated from aged chedder cheese.</title>
        <authorList>
            <person name="Oberg C.J."/>
            <person name="Culumber M."/>
            <person name="McMahon D.J."/>
            <person name="Broadbent J.R."/>
            <person name="Oberg T.S."/>
            <person name="Ortaki F."/>
        </authorList>
    </citation>
    <scope>NUCLEOTIDE SEQUENCE [LARGE SCALE GENOMIC DNA]</scope>
    <source>
        <strain evidence="6 7">WDC04</strain>
    </source>
</reference>
<dbReference type="InterPro" id="IPR036390">
    <property type="entry name" value="WH_DNA-bd_sf"/>
</dbReference>
<comment type="caution">
    <text evidence="6">The sequence shown here is derived from an EMBL/GenBank/DDBJ whole genome shotgun (WGS) entry which is preliminary data.</text>
</comment>
<dbReference type="SUPFAM" id="SSF46785">
    <property type="entry name" value="Winged helix' DNA-binding domain"/>
    <property type="match status" value="1"/>
</dbReference>
<comment type="similarity">
    <text evidence="1">Belongs to the LysR transcriptional regulatory family.</text>
</comment>
<proteinExistence type="inferred from homology"/>
<protein>
    <submittedName>
        <fullName evidence="6">Transcription regulator</fullName>
    </submittedName>
</protein>
<gene>
    <name evidence="6" type="ORF">WDC_1202</name>
</gene>
<dbReference type="PATRIC" id="fig|1335616.4.peg.1202"/>
<dbReference type="Gene3D" id="1.10.10.10">
    <property type="entry name" value="Winged helix-like DNA-binding domain superfamily/Winged helix DNA-binding domain"/>
    <property type="match status" value="1"/>
</dbReference>
<organism evidence="6 7">
    <name type="scientific">Paucilactobacillus wasatchensis</name>
    <dbReference type="NCBI Taxonomy" id="1335616"/>
    <lineage>
        <taxon>Bacteria</taxon>
        <taxon>Bacillati</taxon>
        <taxon>Bacillota</taxon>
        <taxon>Bacilli</taxon>
        <taxon>Lactobacillales</taxon>
        <taxon>Lactobacillaceae</taxon>
        <taxon>Paucilactobacillus</taxon>
    </lineage>
</organism>
<evidence type="ECO:0000256" key="1">
    <source>
        <dbReference type="ARBA" id="ARBA00009437"/>
    </source>
</evidence>
<accession>A0A0D0Y4L3</accession>
<dbReference type="GO" id="GO:0032993">
    <property type="term" value="C:protein-DNA complex"/>
    <property type="evidence" value="ECO:0007669"/>
    <property type="project" value="TreeGrafter"/>
</dbReference>
<dbReference type="PROSITE" id="PS50931">
    <property type="entry name" value="HTH_LYSR"/>
    <property type="match status" value="1"/>
</dbReference>
<dbReference type="AlphaFoldDB" id="A0A0D0Y4L3"/>
<feature type="domain" description="HTH lysR-type" evidence="5">
    <location>
        <begin position="2"/>
        <end position="59"/>
    </location>
</feature>
<keyword evidence="3" id="KW-0238">DNA-binding</keyword>
<evidence type="ECO:0000256" key="4">
    <source>
        <dbReference type="ARBA" id="ARBA00023163"/>
    </source>
</evidence>